<sequence>MVRLGKLRTASHSIAEIGAESEEGFEFALKLLDKAKEIMLERKSENSRINEEPSGSLAIDGDVAEDDGEELQCPLVVRRGGRPPTKKKKQVHFSPNTWMSNPSARSSSNGQNLPQCISKIRRFWKVQMAGS</sequence>
<organism evidence="1 2">
    <name type="scientific">Arctium lappa</name>
    <name type="common">Greater burdock</name>
    <name type="synonym">Lappa major</name>
    <dbReference type="NCBI Taxonomy" id="4217"/>
    <lineage>
        <taxon>Eukaryota</taxon>
        <taxon>Viridiplantae</taxon>
        <taxon>Streptophyta</taxon>
        <taxon>Embryophyta</taxon>
        <taxon>Tracheophyta</taxon>
        <taxon>Spermatophyta</taxon>
        <taxon>Magnoliopsida</taxon>
        <taxon>eudicotyledons</taxon>
        <taxon>Gunneridae</taxon>
        <taxon>Pentapetalae</taxon>
        <taxon>asterids</taxon>
        <taxon>campanulids</taxon>
        <taxon>Asterales</taxon>
        <taxon>Asteraceae</taxon>
        <taxon>Carduoideae</taxon>
        <taxon>Cardueae</taxon>
        <taxon>Arctiinae</taxon>
        <taxon>Arctium</taxon>
    </lineage>
</organism>
<protein>
    <submittedName>
        <fullName evidence="1">Uncharacterized protein</fullName>
    </submittedName>
</protein>
<accession>A0ACB9A921</accession>
<evidence type="ECO:0000313" key="1">
    <source>
        <dbReference type="EMBL" id="KAI3706348.1"/>
    </source>
</evidence>
<evidence type="ECO:0000313" key="2">
    <source>
        <dbReference type="Proteomes" id="UP001055879"/>
    </source>
</evidence>
<keyword evidence="2" id="KW-1185">Reference proteome</keyword>
<gene>
    <name evidence="1" type="ORF">L6452_24013</name>
</gene>
<reference evidence="2" key="1">
    <citation type="journal article" date="2022" name="Mol. Ecol. Resour.">
        <title>The genomes of chicory, endive, great burdock and yacon provide insights into Asteraceae palaeo-polyploidization history and plant inulin production.</title>
        <authorList>
            <person name="Fan W."/>
            <person name="Wang S."/>
            <person name="Wang H."/>
            <person name="Wang A."/>
            <person name="Jiang F."/>
            <person name="Liu H."/>
            <person name="Zhao H."/>
            <person name="Xu D."/>
            <person name="Zhang Y."/>
        </authorList>
    </citation>
    <scope>NUCLEOTIDE SEQUENCE [LARGE SCALE GENOMIC DNA]</scope>
    <source>
        <strain evidence="2">cv. Niubang</strain>
    </source>
</reference>
<name>A0ACB9A921_ARCLA</name>
<proteinExistence type="predicted"/>
<dbReference type="Proteomes" id="UP001055879">
    <property type="component" value="Linkage Group LG08"/>
</dbReference>
<comment type="caution">
    <text evidence="1">The sequence shown here is derived from an EMBL/GenBank/DDBJ whole genome shotgun (WGS) entry which is preliminary data.</text>
</comment>
<reference evidence="1 2" key="2">
    <citation type="journal article" date="2022" name="Mol. Ecol. Resour.">
        <title>The genomes of chicory, endive, great burdock and yacon provide insights into Asteraceae paleo-polyploidization history and plant inulin production.</title>
        <authorList>
            <person name="Fan W."/>
            <person name="Wang S."/>
            <person name="Wang H."/>
            <person name="Wang A."/>
            <person name="Jiang F."/>
            <person name="Liu H."/>
            <person name="Zhao H."/>
            <person name="Xu D."/>
            <person name="Zhang Y."/>
        </authorList>
    </citation>
    <scope>NUCLEOTIDE SEQUENCE [LARGE SCALE GENOMIC DNA]</scope>
    <source>
        <strain evidence="2">cv. Niubang</strain>
    </source>
</reference>
<dbReference type="EMBL" id="CM042054">
    <property type="protein sequence ID" value="KAI3706348.1"/>
    <property type="molecule type" value="Genomic_DNA"/>
</dbReference>